<dbReference type="HOGENOM" id="CLU_2241836_0_0_1"/>
<dbReference type="GeneID" id="5036581"/>
<gene>
    <name evidence="1" type="ORF">GSPATT00039549001</name>
</gene>
<accession>A0DK32</accession>
<dbReference type="KEGG" id="ptm:GSPATT00039549001"/>
<organism evidence="1 2">
    <name type="scientific">Paramecium tetraurelia</name>
    <dbReference type="NCBI Taxonomy" id="5888"/>
    <lineage>
        <taxon>Eukaryota</taxon>
        <taxon>Sar</taxon>
        <taxon>Alveolata</taxon>
        <taxon>Ciliophora</taxon>
        <taxon>Intramacronucleata</taxon>
        <taxon>Oligohymenophorea</taxon>
        <taxon>Peniculida</taxon>
        <taxon>Parameciidae</taxon>
        <taxon>Paramecium</taxon>
    </lineage>
</organism>
<dbReference type="EMBL" id="CT868470">
    <property type="protein sequence ID" value="CAK83399.1"/>
    <property type="molecule type" value="Genomic_DNA"/>
</dbReference>
<name>A0DK32_PARTE</name>
<protein>
    <submittedName>
        <fullName evidence="1">Uncharacterized protein</fullName>
    </submittedName>
</protein>
<dbReference type="RefSeq" id="XP_001450796.1">
    <property type="nucleotide sequence ID" value="XM_001450759.1"/>
</dbReference>
<dbReference type="InParanoid" id="A0DK32"/>
<dbReference type="Proteomes" id="UP000000600">
    <property type="component" value="Unassembled WGS sequence"/>
</dbReference>
<evidence type="ECO:0000313" key="2">
    <source>
        <dbReference type="Proteomes" id="UP000000600"/>
    </source>
</evidence>
<reference evidence="1 2" key="1">
    <citation type="journal article" date="2006" name="Nature">
        <title>Global trends of whole-genome duplications revealed by the ciliate Paramecium tetraurelia.</title>
        <authorList>
            <consortium name="Genoscope"/>
            <person name="Aury J.-M."/>
            <person name="Jaillon O."/>
            <person name="Duret L."/>
            <person name="Noel B."/>
            <person name="Jubin C."/>
            <person name="Porcel B.M."/>
            <person name="Segurens B."/>
            <person name="Daubin V."/>
            <person name="Anthouard V."/>
            <person name="Aiach N."/>
            <person name="Arnaiz O."/>
            <person name="Billaut A."/>
            <person name="Beisson J."/>
            <person name="Blanc I."/>
            <person name="Bouhouche K."/>
            <person name="Camara F."/>
            <person name="Duharcourt S."/>
            <person name="Guigo R."/>
            <person name="Gogendeau D."/>
            <person name="Katinka M."/>
            <person name="Keller A.-M."/>
            <person name="Kissmehl R."/>
            <person name="Klotz C."/>
            <person name="Koll F."/>
            <person name="Le Moue A."/>
            <person name="Lepere C."/>
            <person name="Malinsky S."/>
            <person name="Nowacki M."/>
            <person name="Nowak J.K."/>
            <person name="Plattner H."/>
            <person name="Poulain J."/>
            <person name="Ruiz F."/>
            <person name="Serrano V."/>
            <person name="Zagulski M."/>
            <person name="Dessen P."/>
            <person name="Betermier M."/>
            <person name="Weissenbach J."/>
            <person name="Scarpelli C."/>
            <person name="Schachter V."/>
            <person name="Sperling L."/>
            <person name="Meyer E."/>
            <person name="Cohen J."/>
            <person name="Wincker P."/>
        </authorList>
    </citation>
    <scope>NUCLEOTIDE SEQUENCE [LARGE SCALE GENOMIC DNA]</scope>
    <source>
        <strain evidence="1 2">Stock d4-2</strain>
    </source>
</reference>
<dbReference type="AlphaFoldDB" id="A0DK32"/>
<keyword evidence="2" id="KW-1185">Reference proteome</keyword>
<proteinExistence type="predicted"/>
<sequence length="105" mass="12781">MSKTSWQKILQWRRHLDQLKDLGNQKENYLFNISRKRLVEIKKQTLQEHLKDFPERAFNTQPIGYWQDKSFANKRYEYPSSCYTTENQISCYTFLLRRTPDKNSA</sequence>
<evidence type="ECO:0000313" key="1">
    <source>
        <dbReference type="EMBL" id="CAK83399.1"/>
    </source>
</evidence>